<sequence length="66" mass="7085">MPAIAIILATLEPRVEVLTGVAITLAASAWRLTHAVALTQEFCYRAVLVASCNLLPIRMLAGTTYD</sequence>
<evidence type="ECO:0000313" key="1">
    <source>
        <dbReference type="EMBL" id="SIT38792.1"/>
    </source>
</evidence>
<proteinExistence type="predicted"/>
<gene>
    <name evidence="1" type="ORF">BN2476_190018</name>
</gene>
<organism evidence="1 2">
    <name type="scientific">Paraburkholderia piptadeniae</name>
    <dbReference type="NCBI Taxonomy" id="1701573"/>
    <lineage>
        <taxon>Bacteria</taxon>
        <taxon>Pseudomonadati</taxon>
        <taxon>Pseudomonadota</taxon>
        <taxon>Betaproteobacteria</taxon>
        <taxon>Burkholderiales</taxon>
        <taxon>Burkholderiaceae</taxon>
        <taxon>Paraburkholderia</taxon>
    </lineage>
</organism>
<comment type="caution">
    <text evidence="1">The sequence shown here is derived from an EMBL/GenBank/DDBJ whole genome shotgun (WGS) entry which is preliminary data.</text>
</comment>
<dbReference type="Proteomes" id="UP000195569">
    <property type="component" value="Unassembled WGS sequence"/>
</dbReference>
<dbReference type="AlphaFoldDB" id="A0A1N7RUM3"/>
<evidence type="ECO:0000313" key="2">
    <source>
        <dbReference type="Proteomes" id="UP000195569"/>
    </source>
</evidence>
<name>A0A1N7RUM3_9BURK</name>
<keyword evidence="2" id="KW-1185">Reference proteome</keyword>
<dbReference type="OrthoDB" id="9786081at2"/>
<reference evidence="1" key="1">
    <citation type="submission" date="2016-12" db="EMBL/GenBank/DDBJ databases">
        <authorList>
            <person name="Moulin L."/>
        </authorList>
    </citation>
    <scope>NUCLEOTIDE SEQUENCE [LARGE SCALE GENOMIC DNA]</scope>
    <source>
        <strain evidence="1">STM 7183</strain>
    </source>
</reference>
<accession>A0A1N7RUM3</accession>
<protein>
    <submittedName>
        <fullName evidence="1">Uncharacterized protein</fullName>
    </submittedName>
</protein>
<dbReference type="EMBL" id="CYGY02000019">
    <property type="protein sequence ID" value="SIT38792.1"/>
    <property type="molecule type" value="Genomic_DNA"/>
</dbReference>